<evidence type="ECO:0000313" key="3">
    <source>
        <dbReference type="Proteomes" id="UP000824209"/>
    </source>
</evidence>
<dbReference type="Proteomes" id="UP000824209">
    <property type="component" value="Unassembled WGS sequence"/>
</dbReference>
<dbReference type="EMBL" id="DWYA01000061">
    <property type="protein sequence ID" value="HJB40220.1"/>
    <property type="molecule type" value="Genomic_DNA"/>
</dbReference>
<evidence type="ECO:0000256" key="1">
    <source>
        <dbReference type="SAM" id="Phobius"/>
    </source>
</evidence>
<dbReference type="AlphaFoldDB" id="A0A9D2S2G6"/>
<accession>A0A9D2S2G6</accession>
<name>A0A9D2S2G6_9FIRM</name>
<gene>
    <name evidence="2" type="ORF">H9943_07465</name>
</gene>
<organism evidence="2 3">
    <name type="scientific">Candidatus Ruthenibacterium avium</name>
    <dbReference type="NCBI Taxonomy" id="2838751"/>
    <lineage>
        <taxon>Bacteria</taxon>
        <taxon>Bacillati</taxon>
        <taxon>Bacillota</taxon>
        <taxon>Clostridia</taxon>
        <taxon>Eubacteriales</taxon>
        <taxon>Oscillospiraceae</taxon>
        <taxon>Ruthenibacterium</taxon>
    </lineage>
</organism>
<keyword evidence="1" id="KW-1133">Transmembrane helix</keyword>
<feature type="transmembrane region" description="Helical" evidence="1">
    <location>
        <begin position="104"/>
        <end position="127"/>
    </location>
</feature>
<protein>
    <submittedName>
        <fullName evidence="2">DUF2871 domain-containing protein</fullName>
    </submittedName>
</protein>
<reference evidence="2" key="2">
    <citation type="submission" date="2021-04" db="EMBL/GenBank/DDBJ databases">
        <authorList>
            <person name="Gilroy R."/>
        </authorList>
    </citation>
    <scope>NUCLEOTIDE SEQUENCE</scope>
    <source>
        <strain evidence="2">ChiBcec8-14828</strain>
    </source>
</reference>
<feature type="transmembrane region" description="Helical" evidence="1">
    <location>
        <begin position="7"/>
        <end position="25"/>
    </location>
</feature>
<reference evidence="2" key="1">
    <citation type="journal article" date="2021" name="PeerJ">
        <title>Extensive microbial diversity within the chicken gut microbiome revealed by metagenomics and culture.</title>
        <authorList>
            <person name="Gilroy R."/>
            <person name="Ravi A."/>
            <person name="Getino M."/>
            <person name="Pursley I."/>
            <person name="Horton D.L."/>
            <person name="Alikhan N.F."/>
            <person name="Baker D."/>
            <person name="Gharbi K."/>
            <person name="Hall N."/>
            <person name="Watson M."/>
            <person name="Adriaenssens E.M."/>
            <person name="Foster-Nyarko E."/>
            <person name="Jarju S."/>
            <person name="Secka A."/>
            <person name="Antonio M."/>
            <person name="Oren A."/>
            <person name="Chaudhuri R.R."/>
            <person name="La Ragione R."/>
            <person name="Hildebrand F."/>
            <person name="Pallen M.J."/>
        </authorList>
    </citation>
    <scope>NUCLEOTIDE SEQUENCE</scope>
    <source>
        <strain evidence="2">ChiBcec8-14828</strain>
    </source>
</reference>
<feature type="transmembrane region" description="Helical" evidence="1">
    <location>
        <begin position="37"/>
        <end position="58"/>
    </location>
</feature>
<sequence length="128" mass="13965">MKRYVNTALIYAILAMVGGVFYREFTKFNGFTEKTTLGVVHTHYFLLGMVFFLLLLLLEKNFSFTGAATGRVLAVYHVGLNLTAVMFVVRGITQVLRMELSSGMSAAISGMAGIGHILLGVSLVLLLV</sequence>
<dbReference type="InterPro" id="IPR021299">
    <property type="entry name" value="DUF2871"/>
</dbReference>
<comment type="caution">
    <text evidence="2">The sequence shown here is derived from an EMBL/GenBank/DDBJ whole genome shotgun (WGS) entry which is preliminary data.</text>
</comment>
<evidence type="ECO:0000313" key="2">
    <source>
        <dbReference type="EMBL" id="HJB40220.1"/>
    </source>
</evidence>
<feature type="transmembrane region" description="Helical" evidence="1">
    <location>
        <begin position="70"/>
        <end position="92"/>
    </location>
</feature>
<keyword evidence="1" id="KW-0472">Membrane</keyword>
<dbReference type="Pfam" id="PF11070">
    <property type="entry name" value="DUF2871"/>
    <property type="match status" value="1"/>
</dbReference>
<feature type="non-terminal residue" evidence="2">
    <location>
        <position position="128"/>
    </location>
</feature>
<keyword evidence="1" id="KW-0812">Transmembrane</keyword>
<proteinExistence type="predicted"/>